<protein>
    <submittedName>
        <fullName evidence="5">Response regulator receiver domain-containing protein</fullName>
    </submittedName>
</protein>
<proteinExistence type="predicted"/>
<dbReference type="GO" id="GO:0000160">
    <property type="term" value="P:phosphorelay signal transduction system"/>
    <property type="evidence" value="ECO:0007669"/>
    <property type="project" value="InterPro"/>
</dbReference>
<keyword evidence="6" id="KW-1185">Reference proteome</keyword>
<reference evidence="5 6" key="1">
    <citation type="submission" date="2019-06" db="EMBL/GenBank/DDBJ databases">
        <title>Sequencing the genomes of 1000 actinobacteria strains.</title>
        <authorList>
            <person name="Klenk H.-P."/>
        </authorList>
    </citation>
    <scope>NUCLEOTIDE SEQUENCE [LARGE SCALE GENOMIC DNA]</scope>
    <source>
        <strain evidence="5 6">DSM 43866</strain>
    </source>
</reference>
<evidence type="ECO:0000259" key="4">
    <source>
        <dbReference type="PROSITE" id="PS50110"/>
    </source>
</evidence>
<evidence type="ECO:0000313" key="5">
    <source>
        <dbReference type="EMBL" id="TWG24517.1"/>
    </source>
</evidence>
<dbReference type="InterPro" id="IPR001789">
    <property type="entry name" value="Sig_transdc_resp-reg_receiver"/>
</dbReference>
<dbReference type="EMBL" id="VIWY01000002">
    <property type="protein sequence ID" value="TWG24517.1"/>
    <property type="molecule type" value="Genomic_DNA"/>
</dbReference>
<evidence type="ECO:0000256" key="1">
    <source>
        <dbReference type="ARBA" id="ARBA00022553"/>
    </source>
</evidence>
<dbReference type="AlphaFoldDB" id="A0A561WKX3"/>
<organism evidence="5 6">
    <name type="scientific">Actinoplanes teichomyceticus</name>
    <dbReference type="NCBI Taxonomy" id="1867"/>
    <lineage>
        <taxon>Bacteria</taxon>
        <taxon>Bacillati</taxon>
        <taxon>Actinomycetota</taxon>
        <taxon>Actinomycetes</taxon>
        <taxon>Micromonosporales</taxon>
        <taxon>Micromonosporaceae</taxon>
        <taxon>Actinoplanes</taxon>
    </lineage>
</organism>
<dbReference type="InterPro" id="IPR011006">
    <property type="entry name" value="CheY-like_superfamily"/>
</dbReference>
<dbReference type="PROSITE" id="PS50110">
    <property type="entry name" value="RESPONSE_REGULATORY"/>
    <property type="match status" value="1"/>
</dbReference>
<comment type="caution">
    <text evidence="5">The sequence shown here is derived from an EMBL/GenBank/DDBJ whole genome shotgun (WGS) entry which is preliminary data.</text>
</comment>
<dbReference type="Proteomes" id="UP000320239">
    <property type="component" value="Unassembled WGS sequence"/>
</dbReference>
<evidence type="ECO:0000256" key="3">
    <source>
        <dbReference type="SAM" id="MobiDB-lite"/>
    </source>
</evidence>
<dbReference type="PANTHER" id="PTHR44591:SF3">
    <property type="entry name" value="RESPONSE REGULATORY DOMAIN-CONTAINING PROTEIN"/>
    <property type="match status" value="1"/>
</dbReference>
<evidence type="ECO:0000313" key="6">
    <source>
        <dbReference type="Proteomes" id="UP000320239"/>
    </source>
</evidence>
<dbReference type="SUPFAM" id="SSF52172">
    <property type="entry name" value="CheY-like"/>
    <property type="match status" value="1"/>
</dbReference>
<comment type="caution">
    <text evidence="2">Lacks conserved residue(s) required for the propagation of feature annotation.</text>
</comment>
<dbReference type="PANTHER" id="PTHR44591">
    <property type="entry name" value="STRESS RESPONSE REGULATOR PROTEIN 1"/>
    <property type="match status" value="1"/>
</dbReference>
<name>A0A561WKX3_ACTTI</name>
<evidence type="ECO:0000256" key="2">
    <source>
        <dbReference type="PROSITE-ProRule" id="PRU00169"/>
    </source>
</evidence>
<accession>A0A561WKX3</accession>
<dbReference type="SMART" id="SM00448">
    <property type="entry name" value="REC"/>
    <property type="match status" value="1"/>
</dbReference>
<dbReference type="Pfam" id="PF00072">
    <property type="entry name" value="Response_reg"/>
    <property type="match status" value="1"/>
</dbReference>
<keyword evidence="1" id="KW-0597">Phosphoprotein</keyword>
<gene>
    <name evidence="5" type="ORF">FHX34_1021077</name>
</gene>
<dbReference type="Gene3D" id="3.40.50.2300">
    <property type="match status" value="1"/>
</dbReference>
<feature type="region of interest" description="Disordered" evidence="3">
    <location>
        <begin position="12"/>
        <end position="31"/>
    </location>
</feature>
<feature type="domain" description="Response regulatory" evidence="4">
    <location>
        <begin position="61"/>
        <end position="177"/>
    </location>
</feature>
<sequence length="179" mass="19214">MATRKFLPAAAGRTIPGVPSQKEPEMPQTPPGTTTVLTFSDADAGLSWPADDWAAALEPPTVLIADDDEGVRDLIGTRLRAAGYRTLIASDGRTAMALALGERPQLVLLAVDMPGLDGFAFCYELHSSPQTAHLPVIFISARAEPAEAELARVVGAEDYLVRPLDPADVLRRVQRLLHH</sequence>
<dbReference type="InterPro" id="IPR050595">
    <property type="entry name" value="Bact_response_regulator"/>
</dbReference>